<sequence length="532" mass="54943">MSAPKAPQMNMVPTIDAAALPDTPAHEWAEGTSFALQSKLDDQSPQPIHSLNTGATTSSSPIGVGGSRVSAPPLTSKASTSSTPGHEFPGAYPRDNSTTPGIATSAVGTAKDTAYQIYESAKQYIPAQEDIQQTLENASTTAKQYLPASVGAYLPDGKQAISLPSQEVYGNMGTSSDGVGALPGTLSEVSVAKLPEERRLEGLDNAKSFGGSYAREQAWSQTSSGGVGDLPGPKSETGVAVLPDERTARGISGGVGDLPGSKAETDVTRMPEEKAVDGGFKALPGKPVVTTTNQHSTTSPVNHRSAGPNEQADSNASNVALPPTPGPGGYSTNNAVLPSAIPSTGNEFGRASAGGVVNSGFGTLAQNAVTTTNAHDAATLDAAKAAGVEPKETHGPAVPPKASGVPRHVADDKPIARKGELIARQHILEETEKMNDVIRKDISEVATTGHGSHHGRTASQTESRRKSHDLAASHLDTRAASDHPKDRSGSMSSSSSKPSFMDKVKGEVKVISGKLGKNEEKVEEGRRMMGKE</sequence>
<accession>A0ACB7IIU4</accession>
<keyword evidence="2" id="KW-1185">Reference proteome</keyword>
<organism evidence="1 2">
    <name type="scientific">Pleurotus cornucopiae</name>
    <name type="common">Cornucopia mushroom</name>
    <dbReference type="NCBI Taxonomy" id="5321"/>
    <lineage>
        <taxon>Eukaryota</taxon>
        <taxon>Fungi</taxon>
        <taxon>Dikarya</taxon>
        <taxon>Basidiomycota</taxon>
        <taxon>Agaricomycotina</taxon>
        <taxon>Agaricomycetes</taxon>
        <taxon>Agaricomycetidae</taxon>
        <taxon>Agaricales</taxon>
        <taxon>Pleurotineae</taxon>
        <taxon>Pleurotaceae</taxon>
        <taxon>Pleurotus</taxon>
    </lineage>
</organism>
<dbReference type="EMBL" id="WQMT02000011">
    <property type="protein sequence ID" value="KAG9217644.1"/>
    <property type="molecule type" value="Genomic_DNA"/>
</dbReference>
<evidence type="ECO:0000313" key="2">
    <source>
        <dbReference type="Proteomes" id="UP000824881"/>
    </source>
</evidence>
<protein>
    <submittedName>
        <fullName evidence="1">Uncharacterized protein</fullName>
    </submittedName>
</protein>
<reference evidence="1 2" key="1">
    <citation type="journal article" date="2021" name="Appl. Environ. Microbiol.">
        <title>Genetic linkage and physical mapping for an oyster mushroom Pleurotus cornucopiae and QTL analysis for the trait cap color.</title>
        <authorList>
            <person name="Zhang Y."/>
            <person name="Gao W."/>
            <person name="Sonnenberg A."/>
            <person name="Chen Q."/>
            <person name="Zhang J."/>
            <person name="Huang C."/>
        </authorList>
    </citation>
    <scope>NUCLEOTIDE SEQUENCE [LARGE SCALE GENOMIC DNA]</scope>
    <source>
        <strain evidence="1">CCMSSC00406</strain>
    </source>
</reference>
<gene>
    <name evidence="1" type="ORF">CCMSSC00406_0003667</name>
</gene>
<name>A0ACB7IIU4_PLECO</name>
<evidence type="ECO:0000313" key="1">
    <source>
        <dbReference type="EMBL" id="KAG9217644.1"/>
    </source>
</evidence>
<proteinExistence type="predicted"/>
<comment type="caution">
    <text evidence="1">The sequence shown here is derived from an EMBL/GenBank/DDBJ whole genome shotgun (WGS) entry which is preliminary data.</text>
</comment>
<dbReference type="Proteomes" id="UP000824881">
    <property type="component" value="Unassembled WGS sequence"/>
</dbReference>